<proteinExistence type="predicted"/>
<dbReference type="AlphaFoldDB" id="A0A173RZA6"/>
<dbReference type="OrthoDB" id="9796186at2"/>
<protein>
    <submittedName>
        <fullName evidence="5">Catabolite control protein</fullName>
    </submittedName>
</protein>
<organism evidence="5 6">
    <name type="scientific">[Ruminococcus] torques</name>
    <dbReference type="NCBI Taxonomy" id="33039"/>
    <lineage>
        <taxon>Bacteria</taxon>
        <taxon>Bacillati</taxon>
        <taxon>Bacillota</taxon>
        <taxon>Clostridia</taxon>
        <taxon>Lachnospirales</taxon>
        <taxon>Lachnospiraceae</taxon>
        <taxon>Mediterraneibacter</taxon>
    </lineage>
</organism>
<dbReference type="Gene3D" id="3.40.50.2300">
    <property type="match status" value="2"/>
</dbReference>
<dbReference type="SUPFAM" id="SSF47413">
    <property type="entry name" value="lambda repressor-like DNA-binding domains"/>
    <property type="match status" value="1"/>
</dbReference>
<evidence type="ECO:0000313" key="5">
    <source>
        <dbReference type="EMBL" id="CUQ87437.1"/>
    </source>
</evidence>
<dbReference type="RefSeq" id="WP_015528361.1">
    <property type="nucleotide sequence ID" value="NZ_CACRUQ010000038.1"/>
</dbReference>
<evidence type="ECO:0000256" key="3">
    <source>
        <dbReference type="ARBA" id="ARBA00023163"/>
    </source>
</evidence>
<dbReference type="PANTHER" id="PTHR30146:SF109">
    <property type="entry name" value="HTH-TYPE TRANSCRIPTIONAL REGULATOR GALS"/>
    <property type="match status" value="1"/>
</dbReference>
<evidence type="ECO:0000259" key="4">
    <source>
        <dbReference type="PROSITE" id="PS50932"/>
    </source>
</evidence>
<reference evidence="5 6" key="1">
    <citation type="submission" date="2015-09" db="EMBL/GenBank/DDBJ databases">
        <authorList>
            <consortium name="Pathogen Informatics"/>
        </authorList>
    </citation>
    <scope>NUCLEOTIDE SEQUENCE [LARGE SCALE GENOMIC DNA]</scope>
    <source>
        <strain evidence="5 6">2789STDY5834889</strain>
    </source>
</reference>
<evidence type="ECO:0000256" key="2">
    <source>
        <dbReference type="ARBA" id="ARBA00023125"/>
    </source>
</evidence>
<dbReference type="InterPro" id="IPR010982">
    <property type="entry name" value="Lambda_DNA-bd_dom_sf"/>
</dbReference>
<keyword evidence="2" id="KW-0238">DNA-binding</keyword>
<feature type="domain" description="HTH lacI-type" evidence="4">
    <location>
        <begin position="3"/>
        <end position="56"/>
    </location>
</feature>
<dbReference type="PANTHER" id="PTHR30146">
    <property type="entry name" value="LACI-RELATED TRANSCRIPTIONAL REPRESSOR"/>
    <property type="match status" value="1"/>
</dbReference>
<dbReference type="InterPro" id="IPR046335">
    <property type="entry name" value="LacI/GalR-like_sensor"/>
</dbReference>
<evidence type="ECO:0000256" key="1">
    <source>
        <dbReference type="ARBA" id="ARBA00023015"/>
    </source>
</evidence>
<accession>A0A173RZA6</accession>
<dbReference type="GO" id="GO:0000976">
    <property type="term" value="F:transcription cis-regulatory region binding"/>
    <property type="evidence" value="ECO:0007669"/>
    <property type="project" value="TreeGrafter"/>
</dbReference>
<sequence>MAATIRDIKKRTGLSLATISKYLNGGNVLPENRILIEEAINELHYEVNELARGLVTHKTKTIGVLVYDIQCLFVGSMLHYLGMELHKKGYGMLICDSCNDEKLQKENLQFLLSRKVDGILVFAVGMHGKFLHAAKKANVPVVLVDRSFQDEEYDCVEVDNRTAIYRATNKLIENHHKKIAVIASNIEYTGRERVKGYSDAMNQAGLEIPKEYCKLGGHSFEHGYRGMKELLELEDRPTGVILGNYNTMLGGIMALNESGLSCPQDVSLIGVDNLPMTQVLRPKLWLIVQPMETMCEKAVAMLLERVNGEQNGMPVKISFSTSVREGDSIRDLG</sequence>
<dbReference type="CDD" id="cd06267">
    <property type="entry name" value="PBP1_LacI_sugar_binding-like"/>
    <property type="match status" value="1"/>
</dbReference>
<name>A0A173RZA6_9FIRM</name>
<gene>
    <name evidence="5" type="primary">ccpA_3</name>
    <name evidence="5" type="ORF">ERS852502_01558</name>
</gene>
<dbReference type="Proteomes" id="UP000078383">
    <property type="component" value="Unassembled WGS sequence"/>
</dbReference>
<evidence type="ECO:0000313" key="6">
    <source>
        <dbReference type="Proteomes" id="UP000078383"/>
    </source>
</evidence>
<dbReference type="GO" id="GO:0003700">
    <property type="term" value="F:DNA-binding transcription factor activity"/>
    <property type="evidence" value="ECO:0007669"/>
    <property type="project" value="TreeGrafter"/>
</dbReference>
<dbReference type="InterPro" id="IPR000843">
    <property type="entry name" value="HTH_LacI"/>
</dbReference>
<dbReference type="InterPro" id="IPR028082">
    <property type="entry name" value="Peripla_BP_I"/>
</dbReference>
<dbReference type="CDD" id="cd01392">
    <property type="entry name" value="HTH_LacI"/>
    <property type="match status" value="1"/>
</dbReference>
<dbReference type="SMART" id="SM00354">
    <property type="entry name" value="HTH_LACI"/>
    <property type="match status" value="1"/>
</dbReference>
<dbReference type="EMBL" id="CZBX01000006">
    <property type="protein sequence ID" value="CUQ87437.1"/>
    <property type="molecule type" value="Genomic_DNA"/>
</dbReference>
<dbReference type="PROSITE" id="PS50932">
    <property type="entry name" value="HTH_LACI_2"/>
    <property type="match status" value="1"/>
</dbReference>
<keyword evidence="3" id="KW-0804">Transcription</keyword>
<dbReference type="Pfam" id="PF13377">
    <property type="entry name" value="Peripla_BP_3"/>
    <property type="match status" value="1"/>
</dbReference>
<dbReference type="Gene3D" id="1.10.260.40">
    <property type="entry name" value="lambda repressor-like DNA-binding domains"/>
    <property type="match status" value="1"/>
</dbReference>
<keyword evidence="1" id="KW-0805">Transcription regulation</keyword>
<dbReference type="SUPFAM" id="SSF53822">
    <property type="entry name" value="Periplasmic binding protein-like I"/>
    <property type="match status" value="1"/>
</dbReference>